<feature type="region of interest" description="Disordered" evidence="1">
    <location>
        <begin position="791"/>
        <end position="813"/>
    </location>
</feature>
<organism evidence="2 3">
    <name type="scientific">Calocera cornea HHB12733</name>
    <dbReference type="NCBI Taxonomy" id="1353952"/>
    <lineage>
        <taxon>Eukaryota</taxon>
        <taxon>Fungi</taxon>
        <taxon>Dikarya</taxon>
        <taxon>Basidiomycota</taxon>
        <taxon>Agaricomycotina</taxon>
        <taxon>Dacrymycetes</taxon>
        <taxon>Dacrymycetales</taxon>
        <taxon>Dacrymycetaceae</taxon>
        <taxon>Calocera</taxon>
    </lineage>
</organism>
<feature type="compositionally biased region" description="Low complexity" evidence="1">
    <location>
        <begin position="741"/>
        <end position="755"/>
    </location>
</feature>
<name>A0A165CN63_9BASI</name>
<dbReference type="Proteomes" id="UP000076842">
    <property type="component" value="Unassembled WGS sequence"/>
</dbReference>
<feature type="compositionally biased region" description="Gly residues" evidence="1">
    <location>
        <begin position="494"/>
        <end position="507"/>
    </location>
</feature>
<sequence>MSATPAPAPAPAGPIPSQPKPRRLPAQPPSNPVLAAALAAKSSSTPTAAAAVSGSPAAPSTGTPTAVGSVPAVPASSTPAAGQGGPMSVHAQATPADPNSTPAAPADTAISLPESAPTVQTVTDHPTAESGLALALSGPGAGHGEGERGRKVYLEEEVERLGLAFKTTVIRAGDIMRFQNHVRRLNVTQYVPRVPYALSSSLAREVERFDEACDQIEAALLTAYGAIYAELERRKEAERAALSPPPPHVPSRAATTPPSALAGPSSLLPSQPASPRPTTAHERPHPPPLNTRLTELYPQRPSAFPRPSAVHLSDLPNATLSLTSLPSSSTASEAYPAPPPSRHLNHPGLSLDLSATKLFGVRPDSLASPVTLAPKRGGQQSPTSEAAGLLPPELLSALQGDLSALQNLQNLPGMQGLQNLQALQGLQMSPSSIPMQLQMSPHQQQNMQLLPEGLGLMSPAHIDQQGDMDMDYLNAPSGGGTRPGTSAGASQPGAEGGVQGGAPGGMDGMDIDFLDIPGQGQGPAAGGDGTQAAGVGSRPATAGAQPEGEKKQGANGDGDQAMGDMLVSLGSAGQGDGSQQAAPGGASDSVNAAHPASEQGTAPASGAQGETNLGDMSGLGGMDFNIPGLDDPDFLNTFTKPSSPSALSGLDNLGTGEDMDFGPFDLGELPELGFGGGGETGDGGLDFSSMGHMDDLGGLGGMGDMGGMSADGSGMGDLDFGSMGDMGMDMDFGSLGDMLGSAGEQAGAGQAEGAAKPVPAARTGKGGDSSAMDDDGMIDLDGGLDLDELFKNFGGEEGEEPLRQEPAAAATHTSLSGLRSWFSNLLGS</sequence>
<gene>
    <name evidence="2" type="ORF">CALCODRAFT_512908</name>
</gene>
<feature type="compositionally biased region" description="Gly residues" evidence="1">
    <location>
        <begin position="519"/>
        <end position="529"/>
    </location>
</feature>
<feature type="compositionally biased region" description="Low complexity" evidence="1">
    <location>
        <begin position="32"/>
        <end position="81"/>
    </location>
</feature>
<feature type="compositionally biased region" description="Low complexity" evidence="1">
    <location>
        <begin position="253"/>
        <end position="277"/>
    </location>
</feature>
<proteinExistence type="predicted"/>
<dbReference type="InParanoid" id="A0A165CN63"/>
<feature type="compositionally biased region" description="Low complexity" evidence="1">
    <location>
        <begin position="323"/>
        <end position="334"/>
    </location>
</feature>
<feature type="region of interest" description="Disordered" evidence="1">
    <location>
        <begin position="323"/>
        <end position="349"/>
    </location>
</feature>
<feature type="region of interest" description="Disordered" evidence="1">
    <location>
        <begin position="238"/>
        <end position="294"/>
    </location>
</feature>
<feature type="region of interest" description="Disordered" evidence="1">
    <location>
        <begin position="1"/>
        <end position="108"/>
    </location>
</feature>
<dbReference type="OrthoDB" id="3365514at2759"/>
<accession>A0A165CN63</accession>
<dbReference type="EMBL" id="KV424126">
    <property type="protein sequence ID" value="KZT51086.1"/>
    <property type="molecule type" value="Genomic_DNA"/>
</dbReference>
<feature type="compositionally biased region" description="Low complexity" evidence="1">
    <location>
        <begin position="577"/>
        <end position="589"/>
    </location>
</feature>
<keyword evidence="3" id="KW-1185">Reference proteome</keyword>
<feature type="region of interest" description="Disordered" evidence="1">
    <location>
        <begin position="741"/>
        <end position="778"/>
    </location>
</feature>
<evidence type="ECO:0000313" key="3">
    <source>
        <dbReference type="Proteomes" id="UP000076842"/>
    </source>
</evidence>
<protein>
    <submittedName>
        <fullName evidence="2">Uncharacterized protein</fullName>
    </submittedName>
</protein>
<feature type="compositionally biased region" description="Pro residues" evidence="1">
    <location>
        <begin position="1"/>
        <end position="19"/>
    </location>
</feature>
<evidence type="ECO:0000313" key="2">
    <source>
        <dbReference type="EMBL" id="KZT51086.1"/>
    </source>
</evidence>
<reference evidence="2 3" key="1">
    <citation type="journal article" date="2016" name="Mol. Biol. Evol.">
        <title>Comparative Genomics of Early-Diverging Mushroom-Forming Fungi Provides Insights into the Origins of Lignocellulose Decay Capabilities.</title>
        <authorList>
            <person name="Nagy L.G."/>
            <person name="Riley R."/>
            <person name="Tritt A."/>
            <person name="Adam C."/>
            <person name="Daum C."/>
            <person name="Floudas D."/>
            <person name="Sun H."/>
            <person name="Yadav J.S."/>
            <person name="Pangilinan J."/>
            <person name="Larsson K.H."/>
            <person name="Matsuura K."/>
            <person name="Barry K."/>
            <person name="Labutti K."/>
            <person name="Kuo R."/>
            <person name="Ohm R.A."/>
            <person name="Bhattacharya S.S."/>
            <person name="Shirouzu T."/>
            <person name="Yoshinaga Y."/>
            <person name="Martin F.M."/>
            <person name="Grigoriev I.V."/>
            <person name="Hibbett D.S."/>
        </authorList>
    </citation>
    <scope>NUCLEOTIDE SEQUENCE [LARGE SCALE GENOMIC DNA]</scope>
    <source>
        <strain evidence="2 3">HHB12733</strain>
    </source>
</reference>
<feature type="region of interest" description="Disordered" evidence="1">
    <location>
        <begin position="466"/>
        <end position="625"/>
    </location>
</feature>
<evidence type="ECO:0000256" key="1">
    <source>
        <dbReference type="SAM" id="MobiDB-lite"/>
    </source>
</evidence>
<dbReference type="AlphaFoldDB" id="A0A165CN63"/>